<evidence type="ECO:0000313" key="1">
    <source>
        <dbReference type="EMBL" id="EOR06699.1"/>
    </source>
</evidence>
<evidence type="ECO:0000313" key="5">
    <source>
        <dbReference type="Proteomes" id="UP000016201"/>
    </source>
</evidence>
<evidence type="ECO:0000313" key="3">
    <source>
        <dbReference type="EMBL" id="EOR10488.1"/>
    </source>
</evidence>
<comment type="caution">
    <text evidence="2">The sequence shown here is derived from an EMBL/GenBank/DDBJ whole genome shotgun (WGS) entry which is preliminary data.</text>
</comment>
<dbReference type="AlphaFoldDB" id="R9AXV7"/>
<reference evidence="2 5" key="1">
    <citation type="submission" date="2013-03" db="EMBL/GenBank/DDBJ databases">
        <title>The Genome Sequence of Acinetobacter tandoii CIP 107469.</title>
        <authorList>
            <consortium name="The Broad Institute Genome Sequencing Platform"/>
            <consortium name="The Broad Institute Genome Sequencing Center for Infectious Disease"/>
            <person name="Cerqueira G."/>
            <person name="Feldgarden M."/>
            <person name="Courvalin P."/>
            <person name="Perichon B."/>
            <person name="Grillot-Courvalin C."/>
            <person name="Clermont D."/>
            <person name="Rocha E."/>
            <person name="Yoon E.-J."/>
            <person name="Nemec A."/>
            <person name="Walker B."/>
            <person name="Young S.K."/>
            <person name="Zeng Q."/>
            <person name="Gargeya S."/>
            <person name="Fitzgerald M."/>
            <person name="Haas B."/>
            <person name="Abouelleil A."/>
            <person name="Alvarado L."/>
            <person name="Arachchi H.M."/>
            <person name="Berlin A.M."/>
            <person name="Chapman S.B."/>
            <person name="Dewar J."/>
            <person name="Goldberg J."/>
            <person name="Griggs A."/>
            <person name="Gujja S."/>
            <person name="Hansen M."/>
            <person name="Howarth C."/>
            <person name="Imamovic A."/>
            <person name="Larimer J."/>
            <person name="McCowan C."/>
            <person name="Murphy C."/>
            <person name="Neiman D."/>
            <person name="Pearson M."/>
            <person name="Priest M."/>
            <person name="Roberts A."/>
            <person name="Saif S."/>
            <person name="Shea T."/>
            <person name="Sisk P."/>
            <person name="Sykes S."/>
            <person name="Wortman J."/>
            <person name="Nusbaum C."/>
            <person name="Birren B."/>
        </authorList>
    </citation>
    <scope>NUCLEOTIDE SEQUENCE [LARGE SCALE GENOMIC DNA]</scope>
    <source>
        <strain evidence="2 5">CIP 107469</strain>
    </source>
</reference>
<protein>
    <submittedName>
        <fullName evidence="2">Uncharacterized protein</fullName>
    </submittedName>
</protein>
<sequence>MTKQYIGITNSSIKGDEKYYEYAQVWSDGVIRLVKDLESATKFKSEQEAIDSLFNASLWVCEYQDGKIKPLQLSR</sequence>
<dbReference type="EMBL" id="AQFM01000026">
    <property type="protein sequence ID" value="EOR10488.1"/>
    <property type="molecule type" value="Genomic_DNA"/>
</dbReference>
<dbReference type="PATRIC" id="fig|1120927.3.peg.1635"/>
<gene>
    <name evidence="4" type="ORF">I593_00007</name>
    <name evidence="3" type="ORF">I593_00842</name>
    <name evidence="2" type="ORF">I593_01687</name>
    <name evidence="1" type="ORF">I593_02287</name>
</gene>
<dbReference type="EMBL" id="AQFM01000037">
    <property type="protein sequence ID" value="EOR06820.1"/>
    <property type="molecule type" value="Genomic_DNA"/>
</dbReference>
<dbReference type="Proteomes" id="UP000016201">
    <property type="component" value="Unassembled WGS sequence"/>
</dbReference>
<dbReference type="RefSeq" id="WP_016165276.1">
    <property type="nucleotide sequence ID" value="NZ_JHZG01000001.1"/>
</dbReference>
<evidence type="ECO:0000313" key="2">
    <source>
        <dbReference type="EMBL" id="EOR06820.1"/>
    </source>
</evidence>
<organism evidence="2 5">
    <name type="scientific">Acinetobacter tandoii DSM 14970 = CIP 107469</name>
    <dbReference type="NCBI Taxonomy" id="1120927"/>
    <lineage>
        <taxon>Bacteria</taxon>
        <taxon>Pseudomonadati</taxon>
        <taxon>Pseudomonadota</taxon>
        <taxon>Gammaproteobacteria</taxon>
        <taxon>Moraxellales</taxon>
        <taxon>Moraxellaceae</taxon>
        <taxon>Acinetobacter</taxon>
    </lineage>
</organism>
<evidence type="ECO:0000313" key="4">
    <source>
        <dbReference type="EMBL" id="EOR11393.1"/>
    </source>
</evidence>
<keyword evidence="5" id="KW-1185">Reference proteome</keyword>
<name>R9AXV7_9GAMM</name>
<accession>R9AXV7</accession>
<dbReference type="EMBL" id="AQFM01000001">
    <property type="protein sequence ID" value="EOR11393.1"/>
    <property type="molecule type" value="Genomic_DNA"/>
</dbReference>
<dbReference type="OrthoDB" id="9878784at2"/>
<dbReference type="EMBL" id="AQFM01000038">
    <property type="protein sequence ID" value="EOR06699.1"/>
    <property type="molecule type" value="Genomic_DNA"/>
</dbReference>
<proteinExistence type="predicted"/>